<dbReference type="InterPro" id="IPR036188">
    <property type="entry name" value="FAD/NAD-bd_sf"/>
</dbReference>
<name>A0A0D7B7Y2_9AGAR</name>
<dbReference type="InterPro" id="IPR050493">
    <property type="entry name" value="FAD-dep_Monooxygenase_BioMet"/>
</dbReference>
<evidence type="ECO:0000259" key="7">
    <source>
        <dbReference type="PROSITE" id="PS50042"/>
    </source>
</evidence>
<evidence type="ECO:0000313" key="8">
    <source>
        <dbReference type="EMBL" id="KIY66663.1"/>
    </source>
</evidence>
<reference evidence="8 9" key="1">
    <citation type="journal article" date="2015" name="Fungal Genet. Biol.">
        <title>Evolution of novel wood decay mechanisms in Agaricales revealed by the genome sequences of Fistulina hepatica and Cylindrobasidium torrendii.</title>
        <authorList>
            <person name="Floudas D."/>
            <person name="Held B.W."/>
            <person name="Riley R."/>
            <person name="Nagy L.G."/>
            <person name="Koehler G."/>
            <person name="Ransdell A.S."/>
            <person name="Younus H."/>
            <person name="Chow J."/>
            <person name="Chiniquy J."/>
            <person name="Lipzen A."/>
            <person name="Tritt A."/>
            <person name="Sun H."/>
            <person name="Haridas S."/>
            <person name="LaButti K."/>
            <person name="Ohm R.A."/>
            <person name="Kues U."/>
            <person name="Blanchette R.A."/>
            <person name="Grigoriev I.V."/>
            <person name="Minto R.E."/>
            <person name="Hibbett D.S."/>
        </authorList>
    </citation>
    <scope>NUCLEOTIDE SEQUENCE [LARGE SCALE GENOMIC DNA]</scope>
    <source>
        <strain evidence="8 9">FP15055 ss-10</strain>
    </source>
</reference>
<keyword evidence="9" id="KW-1185">Reference proteome</keyword>
<gene>
    <name evidence="8" type="ORF">CYLTODRAFT_444523</name>
</gene>
<keyword evidence="4" id="KW-0274">FAD</keyword>
<evidence type="ECO:0000256" key="6">
    <source>
        <dbReference type="ARBA" id="ARBA00023033"/>
    </source>
</evidence>
<comment type="similarity">
    <text evidence="2">Belongs to the paxM FAD-dependent monooxygenase family.</text>
</comment>
<dbReference type="OrthoDB" id="417877at2759"/>
<dbReference type="PANTHER" id="PTHR13789">
    <property type="entry name" value="MONOOXYGENASE"/>
    <property type="match status" value="1"/>
</dbReference>
<organism evidence="8 9">
    <name type="scientific">Cylindrobasidium torrendii FP15055 ss-10</name>
    <dbReference type="NCBI Taxonomy" id="1314674"/>
    <lineage>
        <taxon>Eukaryota</taxon>
        <taxon>Fungi</taxon>
        <taxon>Dikarya</taxon>
        <taxon>Basidiomycota</taxon>
        <taxon>Agaricomycotina</taxon>
        <taxon>Agaricomycetes</taxon>
        <taxon>Agaricomycetidae</taxon>
        <taxon>Agaricales</taxon>
        <taxon>Marasmiineae</taxon>
        <taxon>Physalacriaceae</taxon>
        <taxon>Cylindrobasidium</taxon>
    </lineage>
</organism>
<comment type="cofactor">
    <cofactor evidence="1">
        <name>FAD</name>
        <dbReference type="ChEBI" id="CHEBI:57692"/>
    </cofactor>
</comment>
<evidence type="ECO:0000256" key="1">
    <source>
        <dbReference type="ARBA" id="ARBA00001974"/>
    </source>
</evidence>
<dbReference type="InterPro" id="IPR002938">
    <property type="entry name" value="FAD-bd"/>
</dbReference>
<dbReference type="AlphaFoldDB" id="A0A0D7B7Y2"/>
<keyword evidence="5" id="KW-0560">Oxidoreductase</keyword>
<proteinExistence type="inferred from homology"/>
<accession>A0A0D7B7Y2</accession>
<dbReference type="Pfam" id="PF01494">
    <property type="entry name" value="FAD_binding_3"/>
    <property type="match status" value="1"/>
</dbReference>
<dbReference type="GO" id="GO:0004497">
    <property type="term" value="F:monooxygenase activity"/>
    <property type="evidence" value="ECO:0007669"/>
    <property type="project" value="UniProtKB-KW"/>
</dbReference>
<dbReference type="SUPFAM" id="SSF51905">
    <property type="entry name" value="FAD/NAD(P)-binding domain"/>
    <property type="match status" value="1"/>
</dbReference>
<keyword evidence="3" id="KW-0285">Flavoprotein</keyword>
<feature type="domain" description="Cyclic nucleotide-binding" evidence="7">
    <location>
        <begin position="15"/>
        <end position="68"/>
    </location>
</feature>
<dbReference type="InterPro" id="IPR000595">
    <property type="entry name" value="cNMP-bd_dom"/>
</dbReference>
<dbReference type="Gene3D" id="3.50.50.60">
    <property type="entry name" value="FAD/NAD(P)-binding domain"/>
    <property type="match status" value="1"/>
</dbReference>
<keyword evidence="6" id="KW-0503">Monooxygenase</keyword>
<evidence type="ECO:0000313" key="9">
    <source>
        <dbReference type="Proteomes" id="UP000054007"/>
    </source>
</evidence>
<dbReference type="STRING" id="1314674.A0A0D7B7Y2"/>
<evidence type="ECO:0000256" key="3">
    <source>
        <dbReference type="ARBA" id="ARBA00022630"/>
    </source>
</evidence>
<dbReference type="PRINTS" id="PR00420">
    <property type="entry name" value="RNGMNOXGNASE"/>
</dbReference>
<sequence length="409" mass="45270">MSQASVQSVAIVYGFYIAQRGIAGLVLAVALGQRYNDLRIDVYEASKEFGELGLGLGMWPRPMSILARMGLGEQMKKIVSPLLDDKNGISMEFRKSDSKEGYSIHSFTRALSSMSSLSRQDLQRILLDAVSQNPNCNCYSNHRLDTYEETNAGVTMRFTSGGSAQADLLVGADGIRSAVRRQMFPGLAHPKYVGYGVYRGLIQLEDIQSEEHTIALDRCVVYAGKNKHVIMYPISRGKFLNVVAFVQEPYSNAAMSHSQLLATFDGWERDVQLLLQHIPQPIRMPLFVVEPYLSKWVSDGSRVVLLGDSAHAMRPHLGSGAGQAVEDAYVLASLLSKPLPEAVHAYDNTRREAAYRISGASRTAGEAYDLYAPELVDEADSMSDLGREKFRKIVDSGYVWSYAPFDFAE</sequence>
<protein>
    <submittedName>
        <fullName evidence="8">FAD/NAD(P)-binding domain-containing protein</fullName>
    </submittedName>
</protein>
<dbReference type="PROSITE" id="PS50042">
    <property type="entry name" value="CNMP_BINDING_3"/>
    <property type="match status" value="1"/>
</dbReference>
<dbReference type="GO" id="GO:0071949">
    <property type="term" value="F:FAD binding"/>
    <property type="evidence" value="ECO:0007669"/>
    <property type="project" value="InterPro"/>
</dbReference>
<evidence type="ECO:0000256" key="5">
    <source>
        <dbReference type="ARBA" id="ARBA00023002"/>
    </source>
</evidence>
<evidence type="ECO:0000256" key="4">
    <source>
        <dbReference type="ARBA" id="ARBA00022827"/>
    </source>
</evidence>
<dbReference type="Proteomes" id="UP000054007">
    <property type="component" value="Unassembled WGS sequence"/>
</dbReference>
<dbReference type="PANTHER" id="PTHR13789:SF318">
    <property type="entry name" value="GERANYLGERANYL DIPHOSPHATE REDUCTASE"/>
    <property type="match status" value="1"/>
</dbReference>
<evidence type="ECO:0000256" key="2">
    <source>
        <dbReference type="ARBA" id="ARBA00007992"/>
    </source>
</evidence>
<dbReference type="EMBL" id="KN880547">
    <property type="protein sequence ID" value="KIY66663.1"/>
    <property type="molecule type" value="Genomic_DNA"/>
</dbReference>
<dbReference type="SUPFAM" id="SSF54373">
    <property type="entry name" value="FAD-linked reductases, C-terminal domain"/>
    <property type="match status" value="1"/>
</dbReference>